<dbReference type="EMBL" id="CP023483">
    <property type="protein sequence ID" value="ATF25328.1"/>
    <property type="molecule type" value="Genomic_DNA"/>
</dbReference>
<dbReference type="GO" id="GO:0003677">
    <property type="term" value="F:DNA binding"/>
    <property type="evidence" value="ECO:0007669"/>
    <property type="project" value="InterPro"/>
</dbReference>
<evidence type="ECO:0000259" key="1">
    <source>
        <dbReference type="Pfam" id="PF13443"/>
    </source>
</evidence>
<reference evidence="2 3" key="1">
    <citation type="submission" date="2017-09" db="EMBL/GenBank/DDBJ databases">
        <title>Complete Genome Sequences of Two Strains of the Meat Spoilage Bacterium Brochothrix thermosphacta Isolated from Ground Chicken.</title>
        <authorList>
            <person name="Paoli G.C."/>
            <person name="Wijey C."/>
            <person name="Chen C.-Y."/>
            <person name="Nguyen L."/>
            <person name="Yan X."/>
            <person name="Irwin P.L."/>
        </authorList>
    </citation>
    <scope>NUCLEOTIDE SEQUENCE [LARGE SCALE GENOMIC DNA]</scope>
    <source>
        <strain evidence="2 3">BI</strain>
    </source>
</reference>
<dbReference type="Gene3D" id="1.10.260.40">
    <property type="entry name" value="lambda repressor-like DNA-binding domains"/>
    <property type="match status" value="1"/>
</dbReference>
<evidence type="ECO:0000313" key="3">
    <source>
        <dbReference type="Proteomes" id="UP000243591"/>
    </source>
</evidence>
<dbReference type="RefSeq" id="WP_096699244.1">
    <property type="nucleotide sequence ID" value="NZ_CP023483.1"/>
</dbReference>
<dbReference type="InterPro" id="IPR010982">
    <property type="entry name" value="Lambda_DNA-bd_dom_sf"/>
</dbReference>
<gene>
    <name evidence="2" type="ORF">CNY62_02365</name>
</gene>
<keyword evidence="3" id="KW-1185">Reference proteome</keyword>
<dbReference type="AlphaFoldDB" id="A0A291BVS1"/>
<name>A0A291BVS1_BROTH</name>
<proteinExistence type="predicted"/>
<accession>A0A291BVS1</accession>
<dbReference type="OrthoDB" id="2937982at2"/>
<feature type="domain" description="HTH cro/C1-type" evidence="1">
    <location>
        <begin position="105"/>
        <end position="161"/>
    </location>
</feature>
<evidence type="ECO:0000313" key="2">
    <source>
        <dbReference type="EMBL" id="ATF25328.1"/>
    </source>
</evidence>
<dbReference type="Pfam" id="PF13443">
    <property type="entry name" value="HTH_26"/>
    <property type="match status" value="1"/>
</dbReference>
<dbReference type="InterPro" id="IPR001387">
    <property type="entry name" value="Cro/C1-type_HTH"/>
</dbReference>
<dbReference type="Proteomes" id="UP000243591">
    <property type="component" value="Chromosome"/>
</dbReference>
<protein>
    <recommendedName>
        <fullName evidence="1">HTH cro/C1-type domain-containing protein</fullName>
    </recommendedName>
</protein>
<organism evidence="2 3">
    <name type="scientific">Brochothrix thermosphacta</name>
    <name type="common">Microbacterium thermosphactum</name>
    <dbReference type="NCBI Taxonomy" id="2756"/>
    <lineage>
        <taxon>Bacteria</taxon>
        <taxon>Bacillati</taxon>
        <taxon>Bacillota</taxon>
        <taxon>Bacilli</taxon>
        <taxon>Bacillales</taxon>
        <taxon>Listeriaceae</taxon>
        <taxon>Brochothrix</taxon>
    </lineage>
</organism>
<sequence length="175" mass="19635">MIIKGKAKNGVVTHAIKTYDELNEKEKNKLIFPAGDKKEIYADYAVHYNKHNELIRVVTNSFTSQYSAELQIKQAQPNIIDYYTAALGKGKDKKRAIDKFKETPIKYFLKENNSSIAQVARKTGISATTLYSASLKEVTKTSVTVIKAIADTVDKSPGDVLDELLIIENNYNEVM</sequence>
<dbReference type="KEGG" id="bths:CNY62_02365"/>